<evidence type="ECO:0000256" key="3">
    <source>
        <dbReference type="ARBA" id="ARBA00055068"/>
    </source>
</evidence>
<dbReference type="InterPro" id="IPR029062">
    <property type="entry name" value="Class_I_gatase-like"/>
</dbReference>
<dbReference type="Proteomes" id="UP000018542">
    <property type="component" value="Chromosome"/>
</dbReference>
<comment type="function">
    <text evidence="3">Involved in the breakdown of putrescine via hydrolysis of the gamma-glutamyl linkage of gamma-glutamyl-gamma-aminobutyrate.</text>
</comment>
<evidence type="ECO:0000256" key="1">
    <source>
        <dbReference type="ARBA" id="ARBA00011083"/>
    </source>
</evidence>
<evidence type="ECO:0000256" key="6">
    <source>
        <dbReference type="SAM" id="MobiDB-lite"/>
    </source>
</evidence>
<dbReference type="PANTHER" id="PTHR43235">
    <property type="entry name" value="GLUTAMINE AMIDOTRANSFERASE PB2B2.05-RELATED"/>
    <property type="match status" value="1"/>
</dbReference>
<evidence type="ECO:0000313" key="7">
    <source>
        <dbReference type="EMBL" id="AHB48718.1"/>
    </source>
</evidence>
<dbReference type="GO" id="GO:0033969">
    <property type="term" value="F:gamma-glutamyl-gamma-aminobutyrate hydrolase activity"/>
    <property type="evidence" value="ECO:0007669"/>
    <property type="project" value="UniProtKB-EC"/>
</dbReference>
<dbReference type="Pfam" id="PF07722">
    <property type="entry name" value="Peptidase_C26"/>
    <property type="match status" value="1"/>
</dbReference>
<dbReference type="PATRIC" id="fig|1029756.8.peg.2173"/>
<protein>
    <recommendedName>
        <fullName evidence="5">gamma-glutamyl-gamma-aminobutyrate hydrolase</fullName>
        <ecNumber evidence="5">3.5.1.94</ecNumber>
    </recommendedName>
</protein>
<evidence type="ECO:0000256" key="2">
    <source>
        <dbReference type="ARBA" id="ARBA00052718"/>
    </source>
</evidence>
<dbReference type="KEGG" id="hni:W911_10440"/>
<evidence type="ECO:0000256" key="4">
    <source>
        <dbReference type="ARBA" id="ARBA00060634"/>
    </source>
</evidence>
<comment type="pathway">
    <text evidence="4">Amine and polyamine degradation; putrescine degradation; 4-aminobutanoate from putrescine: step 4/4.</text>
</comment>
<comment type="catalytic activity">
    <reaction evidence="2">
        <text>4-(gamma-L-glutamylamino)butanoate + H2O = 4-aminobutanoate + L-glutamate</text>
        <dbReference type="Rhea" id="RHEA:19737"/>
        <dbReference type="ChEBI" id="CHEBI:15377"/>
        <dbReference type="ChEBI" id="CHEBI:29985"/>
        <dbReference type="ChEBI" id="CHEBI:58800"/>
        <dbReference type="ChEBI" id="CHEBI:59888"/>
        <dbReference type="EC" id="3.5.1.94"/>
    </reaction>
</comment>
<dbReference type="InterPro" id="IPR044668">
    <property type="entry name" value="PuuD-like"/>
</dbReference>
<dbReference type="FunFam" id="3.40.50.880:FF:000030">
    <property type="entry name" value="Gamma-glutamyl-gamma-aminobutyrate hydrolase PuuD"/>
    <property type="match status" value="1"/>
</dbReference>
<dbReference type="GO" id="GO:0006598">
    <property type="term" value="P:polyamine catabolic process"/>
    <property type="evidence" value="ECO:0007669"/>
    <property type="project" value="TreeGrafter"/>
</dbReference>
<dbReference type="CDD" id="cd01745">
    <property type="entry name" value="GATase1_2"/>
    <property type="match status" value="1"/>
</dbReference>
<dbReference type="STRING" id="1029756.W911_10440"/>
<dbReference type="GO" id="GO:0005829">
    <property type="term" value="C:cytosol"/>
    <property type="evidence" value="ECO:0007669"/>
    <property type="project" value="TreeGrafter"/>
</dbReference>
<evidence type="ECO:0000313" key="8">
    <source>
        <dbReference type="Proteomes" id="UP000018542"/>
    </source>
</evidence>
<keyword evidence="7" id="KW-0378">Hydrolase</keyword>
<dbReference type="Gene3D" id="3.40.50.880">
    <property type="match status" value="1"/>
</dbReference>
<feature type="region of interest" description="Disordered" evidence="6">
    <location>
        <begin position="135"/>
        <end position="155"/>
    </location>
</feature>
<reference evidence="7 8" key="1">
    <citation type="journal article" date="2014" name="Genome Announc.">
        <title>Complete Genome Sequence of Hyphomicrobium nitrativorans Strain NL23, a Denitrifying Bacterium Isolated from Biofilm of a Methanol-Fed Denitrification System Treating Seawater at the Montreal Biodome.</title>
        <authorList>
            <person name="Martineau C."/>
            <person name="Villeneuve C."/>
            <person name="Mauffrey F."/>
            <person name="Villemur R."/>
        </authorList>
    </citation>
    <scope>NUCLEOTIDE SEQUENCE [LARGE SCALE GENOMIC DNA]</scope>
    <source>
        <strain evidence="7">NL23</strain>
    </source>
</reference>
<name>V5SDW7_9HYPH</name>
<organism evidence="7 8">
    <name type="scientific">Hyphomicrobium nitrativorans NL23</name>
    <dbReference type="NCBI Taxonomy" id="1029756"/>
    <lineage>
        <taxon>Bacteria</taxon>
        <taxon>Pseudomonadati</taxon>
        <taxon>Pseudomonadota</taxon>
        <taxon>Alphaproteobacteria</taxon>
        <taxon>Hyphomicrobiales</taxon>
        <taxon>Hyphomicrobiaceae</taxon>
        <taxon>Hyphomicrobium</taxon>
    </lineage>
</organism>
<proteinExistence type="inferred from homology"/>
<dbReference type="PANTHER" id="PTHR43235:SF1">
    <property type="entry name" value="GLUTAMINE AMIDOTRANSFERASE PB2B2.05-RELATED"/>
    <property type="match status" value="1"/>
</dbReference>
<dbReference type="AlphaFoldDB" id="V5SDW7"/>
<dbReference type="SUPFAM" id="SSF52317">
    <property type="entry name" value="Class I glutamine amidotransferase-like"/>
    <property type="match status" value="1"/>
</dbReference>
<comment type="similarity">
    <text evidence="1">Belongs to the peptidase C26 family.</text>
</comment>
<dbReference type="EC" id="3.5.1.94" evidence="5"/>
<keyword evidence="8" id="KW-1185">Reference proteome</keyword>
<dbReference type="RefSeq" id="WP_023787442.1">
    <property type="nucleotide sequence ID" value="NC_022997.1"/>
</dbReference>
<sequence length="251" mass="27382">MSRPIVIIPCDTKVIEGIAFDAVGRKYAAAVAEVAECQPLLAPLGPSMLDMGALFDIADGILLSGAVSNVHPNLYGLDEPPLNDKALDPERDSLTLPLAREALTRKLPLFAICRGFQEINVALGGTLDQSVHTVDGRNDHREPSNVPVPERFGPSHPVKLSGTLKSWIGEDEIVVNSLHWQGIQRLARPLTAEAHAEDGLIEAVRGPADHPFFFGVQWHPEWQARTNRASVEIFRRFGDAVRNVNSNGRAI</sequence>
<dbReference type="PROSITE" id="PS51273">
    <property type="entry name" value="GATASE_TYPE_1"/>
    <property type="match status" value="1"/>
</dbReference>
<dbReference type="EMBL" id="CP006912">
    <property type="protein sequence ID" value="AHB48718.1"/>
    <property type="molecule type" value="Genomic_DNA"/>
</dbReference>
<evidence type="ECO:0000256" key="5">
    <source>
        <dbReference type="ARBA" id="ARBA00066788"/>
    </source>
</evidence>
<dbReference type="HOGENOM" id="CLU_030756_0_0_5"/>
<accession>V5SDW7</accession>
<dbReference type="OrthoDB" id="9813383at2"/>
<gene>
    <name evidence="7" type="ORF">W911_10440</name>
</gene>
<dbReference type="InterPro" id="IPR011697">
    <property type="entry name" value="Peptidase_C26"/>
</dbReference>